<dbReference type="AlphaFoldDB" id="A0A9D5KB49"/>
<accession>A0A9D5KB49</accession>
<feature type="coiled-coil region" evidence="1">
    <location>
        <begin position="189"/>
        <end position="247"/>
    </location>
</feature>
<proteinExistence type="predicted"/>
<dbReference type="InterPro" id="IPR052336">
    <property type="entry name" value="MlaD_Phospholipid_Transporter"/>
</dbReference>
<evidence type="ECO:0000313" key="5">
    <source>
        <dbReference type="Proteomes" id="UP000630660"/>
    </source>
</evidence>
<dbReference type="PANTHER" id="PTHR33371:SF4">
    <property type="entry name" value="INTERMEMBRANE PHOSPHOLIPID TRANSPORT SYSTEM BINDING PROTEIN MLAD"/>
    <property type="match status" value="1"/>
</dbReference>
<sequence>MNDERRREIAAGIFLFFGLLILLFGISWLKDYWSLRKTYEVKVTFKDITSLRMSDPVDIAGVIKGKVTDVEIRDKDILVTLNIEEDMEIPVDSRISMRTRSIFTGERFIKVDLGESDSMARNYPGHVFEGMYIDDFSLEHLQRTLIRIEALLSQLEIEGIQKVIEEGLGDIFTEAKEGIEPIAERGEKMGEAIDDLASASESLEELLARLEQGEGSLGKLLEDDTVYVNIKEASEELKLLIEDIRENPDRYINLKVF</sequence>
<protein>
    <submittedName>
        <fullName evidence="4">MCE family protein</fullName>
    </submittedName>
</protein>
<keyword evidence="1" id="KW-0175">Coiled coil</keyword>
<gene>
    <name evidence="4" type="ORF">GF359_06845</name>
</gene>
<evidence type="ECO:0000313" key="4">
    <source>
        <dbReference type="EMBL" id="MBD3364915.1"/>
    </source>
</evidence>
<keyword evidence="2" id="KW-0472">Membrane</keyword>
<name>A0A9D5KB49_UNCW3</name>
<dbReference type="PANTHER" id="PTHR33371">
    <property type="entry name" value="INTERMEMBRANE PHOSPHOLIPID TRANSPORT SYSTEM BINDING PROTEIN MLAD-RELATED"/>
    <property type="match status" value="1"/>
</dbReference>
<dbReference type="EMBL" id="WJKJ01000231">
    <property type="protein sequence ID" value="MBD3364915.1"/>
    <property type="molecule type" value="Genomic_DNA"/>
</dbReference>
<dbReference type="InterPro" id="IPR003399">
    <property type="entry name" value="Mce/MlaD"/>
</dbReference>
<evidence type="ECO:0000256" key="1">
    <source>
        <dbReference type="SAM" id="Coils"/>
    </source>
</evidence>
<keyword evidence="2" id="KW-0812">Transmembrane</keyword>
<reference evidence="4" key="1">
    <citation type="submission" date="2019-11" db="EMBL/GenBank/DDBJ databases">
        <title>Microbial mats filling the niche in hypersaline microbial mats.</title>
        <authorList>
            <person name="Wong H.L."/>
            <person name="Macleod F.I."/>
            <person name="White R.A. III"/>
            <person name="Burns B.P."/>
        </authorList>
    </citation>
    <scope>NUCLEOTIDE SEQUENCE</scope>
    <source>
        <strain evidence="4">Bin_327</strain>
    </source>
</reference>
<comment type="caution">
    <text evidence="4">The sequence shown here is derived from an EMBL/GenBank/DDBJ whole genome shotgun (WGS) entry which is preliminary data.</text>
</comment>
<feature type="domain" description="Mce/MlaD" evidence="3">
    <location>
        <begin position="37"/>
        <end position="112"/>
    </location>
</feature>
<feature type="transmembrane region" description="Helical" evidence="2">
    <location>
        <begin position="9"/>
        <end position="29"/>
    </location>
</feature>
<evidence type="ECO:0000259" key="3">
    <source>
        <dbReference type="Pfam" id="PF02470"/>
    </source>
</evidence>
<dbReference type="Pfam" id="PF02470">
    <property type="entry name" value="MlaD"/>
    <property type="match status" value="1"/>
</dbReference>
<evidence type="ECO:0000256" key="2">
    <source>
        <dbReference type="SAM" id="Phobius"/>
    </source>
</evidence>
<keyword evidence="2" id="KW-1133">Transmembrane helix</keyword>
<dbReference type="Proteomes" id="UP000630660">
    <property type="component" value="Unassembled WGS sequence"/>
</dbReference>
<organism evidence="4 5">
    <name type="scientific">candidate division WOR-3 bacterium</name>
    <dbReference type="NCBI Taxonomy" id="2052148"/>
    <lineage>
        <taxon>Bacteria</taxon>
        <taxon>Bacteria division WOR-3</taxon>
    </lineage>
</organism>